<organism evidence="1 2">
    <name type="scientific">Glaciimonas immobilis</name>
    <dbReference type="NCBI Taxonomy" id="728004"/>
    <lineage>
        <taxon>Bacteria</taxon>
        <taxon>Pseudomonadati</taxon>
        <taxon>Pseudomonadota</taxon>
        <taxon>Betaproteobacteria</taxon>
        <taxon>Burkholderiales</taxon>
        <taxon>Oxalobacteraceae</taxon>
        <taxon>Glaciimonas</taxon>
    </lineage>
</organism>
<gene>
    <name evidence="1" type="ORF">HNR39_003219</name>
</gene>
<protein>
    <submittedName>
        <fullName evidence="1">DNA-binding transcriptional MocR family regulator</fullName>
    </submittedName>
</protein>
<sequence length="208" mass="22745">MTPAKPQGELFQAETQWFHFFRSMIDGGGLAEMTGSSLKVYLVIKAHSNYHTGDAFPSHETIAEQSGLSVSQVKRLIKDLVSFGYISSSLVGRSSHYRIHEIVHIQDESGSNTGKASWDYKPSTVRESVADLKGALRSRDIKNASIVHIERLQVNVNNVASGGVVFNLQATLDQIQPSLREQLVVLLKNVGAIAPGTYTQPTGDTDHP</sequence>
<keyword evidence="2" id="KW-1185">Reference proteome</keyword>
<dbReference type="GO" id="GO:0003677">
    <property type="term" value="F:DNA binding"/>
    <property type="evidence" value="ECO:0007669"/>
    <property type="project" value="UniProtKB-KW"/>
</dbReference>
<dbReference type="SUPFAM" id="SSF46785">
    <property type="entry name" value="Winged helix' DNA-binding domain"/>
    <property type="match status" value="1"/>
</dbReference>
<evidence type="ECO:0000313" key="2">
    <source>
        <dbReference type="Proteomes" id="UP000571084"/>
    </source>
</evidence>
<name>A0A840RWX1_9BURK</name>
<dbReference type="Proteomes" id="UP000571084">
    <property type="component" value="Unassembled WGS sequence"/>
</dbReference>
<reference evidence="1 2" key="1">
    <citation type="submission" date="2020-08" db="EMBL/GenBank/DDBJ databases">
        <title>Genomic Encyclopedia of Type Strains, Phase IV (KMG-IV): sequencing the most valuable type-strain genomes for metagenomic binning, comparative biology and taxonomic classification.</title>
        <authorList>
            <person name="Goeker M."/>
        </authorList>
    </citation>
    <scope>NUCLEOTIDE SEQUENCE [LARGE SCALE GENOMIC DNA]</scope>
    <source>
        <strain evidence="1 2">DSM 23240</strain>
    </source>
</reference>
<dbReference type="RefSeq" id="WP_168053689.1">
    <property type="nucleotide sequence ID" value="NZ_JAAOZT010000003.1"/>
</dbReference>
<evidence type="ECO:0000313" key="1">
    <source>
        <dbReference type="EMBL" id="MBB5201366.1"/>
    </source>
</evidence>
<dbReference type="InterPro" id="IPR036388">
    <property type="entry name" value="WH-like_DNA-bd_sf"/>
</dbReference>
<dbReference type="InterPro" id="IPR036390">
    <property type="entry name" value="WH_DNA-bd_sf"/>
</dbReference>
<dbReference type="AlphaFoldDB" id="A0A840RWX1"/>
<proteinExistence type="predicted"/>
<dbReference type="Gene3D" id="1.10.10.10">
    <property type="entry name" value="Winged helix-like DNA-binding domain superfamily/Winged helix DNA-binding domain"/>
    <property type="match status" value="1"/>
</dbReference>
<dbReference type="Pfam" id="PF13730">
    <property type="entry name" value="HTH_36"/>
    <property type="match status" value="1"/>
</dbReference>
<accession>A0A840RWX1</accession>
<dbReference type="EMBL" id="JACHHQ010000007">
    <property type="protein sequence ID" value="MBB5201366.1"/>
    <property type="molecule type" value="Genomic_DNA"/>
</dbReference>
<comment type="caution">
    <text evidence="1">The sequence shown here is derived from an EMBL/GenBank/DDBJ whole genome shotgun (WGS) entry which is preliminary data.</text>
</comment>
<keyword evidence="1" id="KW-0238">DNA-binding</keyword>